<dbReference type="AlphaFoldDB" id="A0A369ASM1"/>
<feature type="domain" description="Glycosyltransferase 2-like" evidence="1">
    <location>
        <begin position="7"/>
        <end position="164"/>
    </location>
</feature>
<dbReference type="PANTHER" id="PTHR48090">
    <property type="entry name" value="UNDECAPRENYL-PHOSPHATE 4-DEOXY-4-FORMAMIDO-L-ARABINOSE TRANSFERASE-RELATED"/>
    <property type="match status" value="1"/>
</dbReference>
<dbReference type="CDD" id="cd04179">
    <property type="entry name" value="DPM_DPG-synthase_like"/>
    <property type="match status" value="1"/>
</dbReference>
<accession>A0A369ASM1</accession>
<organism evidence="2 3">
    <name type="scientific">Anaerobacterium chartisolvens</name>
    <dbReference type="NCBI Taxonomy" id="1297424"/>
    <lineage>
        <taxon>Bacteria</taxon>
        <taxon>Bacillati</taxon>
        <taxon>Bacillota</taxon>
        <taxon>Clostridia</taxon>
        <taxon>Eubacteriales</taxon>
        <taxon>Oscillospiraceae</taxon>
        <taxon>Anaerobacterium</taxon>
    </lineage>
</organism>
<keyword evidence="3" id="KW-1185">Reference proteome</keyword>
<dbReference type="Gene3D" id="3.90.550.10">
    <property type="entry name" value="Spore Coat Polysaccharide Biosynthesis Protein SpsA, Chain A"/>
    <property type="match status" value="1"/>
</dbReference>
<comment type="caution">
    <text evidence="2">The sequence shown here is derived from an EMBL/GenBank/DDBJ whole genome shotgun (WGS) entry which is preliminary data.</text>
</comment>
<name>A0A369ASM1_9FIRM</name>
<dbReference type="PANTHER" id="PTHR48090:SF7">
    <property type="entry name" value="RFBJ PROTEIN"/>
    <property type="match status" value="1"/>
</dbReference>
<dbReference type="InterPro" id="IPR001173">
    <property type="entry name" value="Glyco_trans_2-like"/>
</dbReference>
<protein>
    <recommendedName>
        <fullName evidence="1">Glycosyltransferase 2-like domain-containing protein</fullName>
    </recommendedName>
</protein>
<reference evidence="2 3" key="1">
    <citation type="submission" date="2018-07" db="EMBL/GenBank/DDBJ databases">
        <title>Genomic Encyclopedia of Type Strains, Phase IV (KMG-IV): sequencing the most valuable type-strain genomes for metagenomic binning, comparative biology and taxonomic classification.</title>
        <authorList>
            <person name="Goeker M."/>
        </authorList>
    </citation>
    <scope>NUCLEOTIDE SEQUENCE [LARGE SCALE GENOMIC DNA]</scope>
    <source>
        <strain evidence="2 3">DSM 27016</strain>
    </source>
</reference>
<dbReference type="EMBL" id="QPJT01000022">
    <property type="protein sequence ID" value="RCX12362.1"/>
    <property type="molecule type" value="Genomic_DNA"/>
</dbReference>
<dbReference type="Proteomes" id="UP000253034">
    <property type="component" value="Unassembled WGS sequence"/>
</dbReference>
<evidence type="ECO:0000313" key="2">
    <source>
        <dbReference type="EMBL" id="RCX12362.1"/>
    </source>
</evidence>
<dbReference type="InterPro" id="IPR050256">
    <property type="entry name" value="Glycosyltransferase_2"/>
</dbReference>
<evidence type="ECO:0000313" key="3">
    <source>
        <dbReference type="Proteomes" id="UP000253034"/>
    </source>
</evidence>
<evidence type="ECO:0000259" key="1">
    <source>
        <dbReference type="Pfam" id="PF00535"/>
    </source>
</evidence>
<dbReference type="InterPro" id="IPR029044">
    <property type="entry name" value="Nucleotide-diphossugar_trans"/>
</dbReference>
<gene>
    <name evidence="2" type="ORF">DFR58_12251</name>
</gene>
<sequence>MYMKVLIIIPAYNEEKSLPGLLKGISQNCPQYDVLVVNDCSSDNTSAVCRACGVKVVDLPVNLGIGGAVQAGYRYALYNGYDAAVQVDGDGQHNPEYIGELVSQLEKGSNLCIGSRFIEKEGFQSTFSRRVGIKYFCTLIKLITGRNMTDPTSGFRACDRKAIEYFSRDYPRDYPEPETLVSANRNKLIISEIPVIMNERKGGKSSITSLKSVYYMIKVSLAVITAAISKGGR</sequence>
<dbReference type="Pfam" id="PF00535">
    <property type="entry name" value="Glycos_transf_2"/>
    <property type="match status" value="1"/>
</dbReference>
<proteinExistence type="predicted"/>
<dbReference type="SUPFAM" id="SSF53448">
    <property type="entry name" value="Nucleotide-diphospho-sugar transferases"/>
    <property type="match status" value="1"/>
</dbReference>